<gene>
    <name evidence="8" type="ORF">Nkreftii_001315</name>
</gene>
<sequence>MDSTLPHAASAIDPKVAARAGKGDHLAFSQLYDQSSTVLFSLAVRILGGREEAAEVLQDLFVDVWRKAVRYDVGRGTPIAWLLILTRSRAIDRLRTSQPPVRRHNVSTDDAQNGTTAAQFESPADQALRTVISTTLADLPQAQRQAIELSYYEGLPPVEVATRLNQPLDAVTARIRLGMSKLRESLHTYWEQDKSA</sequence>
<evidence type="ECO:0000259" key="7">
    <source>
        <dbReference type="Pfam" id="PF08281"/>
    </source>
</evidence>
<evidence type="ECO:0000256" key="1">
    <source>
        <dbReference type="ARBA" id="ARBA00010641"/>
    </source>
</evidence>
<feature type="domain" description="RNA polymerase sigma factor 70 region 4 type 2" evidence="7">
    <location>
        <begin position="132"/>
        <end position="182"/>
    </location>
</feature>
<dbReference type="GO" id="GO:0006352">
    <property type="term" value="P:DNA-templated transcription initiation"/>
    <property type="evidence" value="ECO:0007669"/>
    <property type="project" value="InterPro"/>
</dbReference>
<dbReference type="Pfam" id="PF08281">
    <property type="entry name" value="Sigma70_r4_2"/>
    <property type="match status" value="1"/>
</dbReference>
<evidence type="ECO:0000256" key="2">
    <source>
        <dbReference type="ARBA" id="ARBA00023015"/>
    </source>
</evidence>
<dbReference type="Gene3D" id="1.10.1740.10">
    <property type="match status" value="1"/>
</dbReference>
<dbReference type="InterPro" id="IPR039425">
    <property type="entry name" value="RNA_pol_sigma-70-like"/>
</dbReference>
<evidence type="ECO:0000259" key="6">
    <source>
        <dbReference type="Pfam" id="PF04542"/>
    </source>
</evidence>
<dbReference type="PANTHER" id="PTHR43133">
    <property type="entry name" value="RNA POLYMERASE ECF-TYPE SIGMA FACTO"/>
    <property type="match status" value="1"/>
</dbReference>
<keyword evidence="4" id="KW-0804">Transcription</keyword>
<feature type="domain" description="RNA polymerase sigma-70 region 2" evidence="6">
    <location>
        <begin position="31"/>
        <end position="97"/>
    </location>
</feature>
<accession>A0A7S8IYU5</accession>
<dbReference type="EMBL" id="CP047423">
    <property type="protein sequence ID" value="QPD03541.1"/>
    <property type="molecule type" value="Genomic_DNA"/>
</dbReference>
<evidence type="ECO:0000313" key="8">
    <source>
        <dbReference type="EMBL" id="QPD03541.1"/>
    </source>
</evidence>
<keyword evidence="3" id="KW-0731">Sigma factor</keyword>
<proteinExistence type="inferred from homology"/>
<dbReference type="GO" id="GO:0003677">
    <property type="term" value="F:DNA binding"/>
    <property type="evidence" value="ECO:0007669"/>
    <property type="project" value="InterPro"/>
</dbReference>
<dbReference type="GO" id="GO:0016987">
    <property type="term" value="F:sigma factor activity"/>
    <property type="evidence" value="ECO:0007669"/>
    <property type="project" value="UniProtKB-KW"/>
</dbReference>
<dbReference type="KEGG" id="nkf:Nkreftii_001315"/>
<dbReference type="InterPro" id="IPR036388">
    <property type="entry name" value="WH-like_DNA-bd_sf"/>
</dbReference>
<name>A0A7S8IYU5_9BACT</name>
<dbReference type="PANTHER" id="PTHR43133:SF62">
    <property type="entry name" value="RNA POLYMERASE SIGMA FACTOR SIGZ"/>
    <property type="match status" value="1"/>
</dbReference>
<dbReference type="InterPro" id="IPR013249">
    <property type="entry name" value="RNA_pol_sigma70_r4_t2"/>
</dbReference>
<dbReference type="InterPro" id="IPR013325">
    <property type="entry name" value="RNA_pol_sigma_r2"/>
</dbReference>
<organism evidence="8 9">
    <name type="scientific">Candidatus Nitrospira kreftii</name>
    <dbReference type="NCBI Taxonomy" id="2652173"/>
    <lineage>
        <taxon>Bacteria</taxon>
        <taxon>Pseudomonadati</taxon>
        <taxon>Nitrospirota</taxon>
        <taxon>Nitrospiria</taxon>
        <taxon>Nitrospirales</taxon>
        <taxon>Nitrospiraceae</taxon>
        <taxon>Nitrospira</taxon>
    </lineage>
</organism>
<evidence type="ECO:0000256" key="5">
    <source>
        <dbReference type="SAM" id="MobiDB-lite"/>
    </source>
</evidence>
<dbReference type="Gene3D" id="1.10.10.10">
    <property type="entry name" value="Winged helix-like DNA-binding domain superfamily/Winged helix DNA-binding domain"/>
    <property type="match status" value="1"/>
</dbReference>
<dbReference type="SUPFAM" id="SSF88946">
    <property type="entry name" value="Sigma2 domain of RNA polymerase sigma factors"/>
    <property type="match status" value="1"/>
</dbReference>
<feature type="region of interest" description="Disordered" evidence="5">
    <location>
        <begin position="96"/>
        <end position="119"/>
    </location>
</feature>
<comment type="similarity">
    <text evidence="1">Belongs to the sigma-70 factor family. ECF subfamily.</text>
</comment>
<dbReference type="SUPFAM" id="SSF88659">
    <property type="entry name" value="Sigma3 and sigma4 domains of RNA polymerase sigma factors"/>
    <property type="match status" value="1"/>
</dbReference>
<keyword evidence="2" id="KW-0805">Transcription regulation</keyword>
<dbReference type="Pfam" id="PF04542">
    <property type="entry name" value="Sigma70_r2"/>
    <property type="match status" value="1"/>
</dbReference>
<dbReference type="NCBIfam" id="TIGR02937">
    <property type="entry name" value="sigma70-ECF"/>
    <property type="match status" value="1"/>
</dbReference>
<reference evidence="8 9" key="1">
    <citation type="journal article" date="2020" name="ISME J.">
        <title>Enrichment and physiological characterization of a novel comammox Nitrospira indicates ammonium inhibition of complete nitrification.</title>
        <authorList>
            <person name="Sakoula D."/>
            <person name="Koch H."/>
            <person name="Frank J."/>
            <person name="Jetten M.S.M."/>
            <person name="van Kessel M.A.H.J."/>
            <person name="Lucker S."/>
        </authorList>
    </citation>
    <scope>NUCLEOTIDE SEQUENCE [LARGE SCALE GENOMIC DNA]</scope>
    <source>
        <strain evidence="8">Comreactor17</strain>
    </source>
</reference>
<dbReference type="AlphaFoldDB" id="A0A7S8IYU5"/>
<evidence type="ECO:0000313" key="9">
    <source>
        <dbReference type="Proteomes" id="UP000593737"/>
    </source>
</evidence>
<protein>
    <submittedName>
        <fullName evidence="8">Uncharacterized protein</fullName>
    </submittedName>
</protein>
<dbReference type="InterPro" id="IPR014284">
    <property type="entry name" value="RNA_pol_sigma-70_dom"/>
</dbReference>
<dbReference type="InterPro" id="IPR013324">
    <property type="entry name" value="RNA_pol_sigma_r3/r4-like"/>
</dbReference>
<dbReference type="InterPro" id="IPR007627">
    <property type="entry name" value="RNA_pol_sigma70_r2"/>
</dbReference>
<feature type="compositionally biased region" description="Polar residues" evidence="5">
    <location>
        <begin position="108"/>
        <end position="119"/>
    </location>
</feature>
<evidence type="ECO:0000256" key="3">
    <source>
        <dbReference type="ARBA" id="ARBA00023082"/>
    </source>
</evidence>
<dbReference type="Proteomes" id="UP000593737">
    <property type="component" value="Chromosome"/>
</dbReference>
<evidence type="ECO:0000256" key="4">
    <source>
        <dbReference type="ARBA" id="ARBA00023163"/>
    </source>
</evidence>